<dbReference type="HOGENOM" id="CLU_1648621_0_0_0"/>
<keyword evidence="3" id="KW-1185">Reference proteome</keyword>
<dbReference type="KEGG" id="atm:ANT_13950"/>
<evidence type="ECO:0008006" key="4">
    <source>
        <dbReference type="Google" id="ProtNLM"/>
    </source>
</evidence>
<dbReference type="InParanoid" id="E8N4Q9"/>
<sequence length="160" mass="18245">MKNTSPLSPELLVPKMGDYLVEKGLITQNQLVLALQEQEQFRSREEKTPLLGKILVEKGFITQENLDRAIAEQILQYQNALQEANQKLEQRVKERTAELEKALEQLHSLNELIQPGGEHFSRTAYTLNPLNRLPGFASQRRFRPVKSTATRCPGSYSTLL</sequence>
<dbReference type="Proteomes" id="UP000008922">
    <property type="component" value="Chromosome"/>
</dbReference>
<dbReference type="AlphaFoldDB" id="E8N4Q9"/>
<organism evidence="2 3">
    <name type="scientific">Anaerolinea thermophila (strain DSM 14523 / JCM 11388 / NBRC 100420 / UNI-1)</name>
    <dbReference type="NCBI Taxonomy" id="926569"/>
    <lineage>
        <taxon>Bacteria</taxon>
        <taxon>Bacillati</taxon>
        <taxon>Chloroflexota</taxon>
        <taxon>Anaerolineae</taxon>
        <taxon>Anaerolineales</taxon>
        <taxon>Anaerolineaceae</taxon>
        <taxon>Anaerolinea</taxon>
    </lineage>
</organism>
<dbReference type="STRING" id="926569.ANT_13950"/>
<protein>
    <recommendedName>
        <fullName evidence="4">Bacteriophage N4 adsorption protein B</fullName>
    </recommendedName>
</protein>
<feature type="coiled-coil region" evidence="1">
    <location>
        <begin position="70"/>
        <end position="112"/>
    </location>
</feature>
<dbReference type="RefSeq" id="WP_013559805.1">
    <property type="nucleotide sequence ID" value="NC_014960.1"/>
</dbReference>
<name>E8N4Q9_ANATU</name>
<dbReference type="SUPFAM" id="SSF160246">
    <property type="entry name" value="EspE N-terminal domain-like"/>
    <property type="match status" value="1"/>
</dbReference>
<evidence type="ECO:0000256" key="1">
    <source>
        <dbReference type="SAM" id="Coils"/>
    </source>
</evidence>
<evidence type="ECO:0000313" key="2">
    <source>
        <dbReference type="EMBL" id="BAJ63423.1"/>
    </source>
</evidence>
<accession>E8N4Q9</accession>
<proteinExistence type="predicted"/>
<dbReference type="InterPro" id="IPR037257">
    <property type="entry name" value="T2SS_E_N_sf"/>
</dbReference>
<dbReference type="EMBL" id="AP012029">
    <property type="protein sequence ID" value="BAJ63423.1"/>
    <property type="molecule type" value="Genomic_DNA"/>
</dbReference>
<gene>
    <name evidence="2" type="ordered locus">ANT_13950</name>
</gene>
<evidence type="ECO:0000313" key="3">
    <source>
        <dbReference type="Proteomes" id="UP000008922"/>
    </source>
</evidence>
<reference evidence="2 3" key="1">
    <citation type="submission" date="2010-12" db="EMBL/GenBank/DDBJ databases">
        <title>Whole genome sequence of Anaerolinea thermophila UNI-1.</title>
        <authorList>
            <person name="Narita-Yamada S."/>
            <person name="Kishi E."/>
            <person name="Watanabe Y."/>
            <person name="Takasaki K."/>
            <person name="Ankai A."/>
            <person name="Oguchi A."/>
            <person name="Fukui S."/>
            <person name="Takahashi M."/>
            <person name="Yashiro I."/>
            <person name="Hosoyama A."/>
            <person name="Sekiguchi Y."/>
            <person name="Hanada S."/>
            <person name="Fujita N."/>
        </authorList>
    </citation>
    <scope>NUCLEOTIDE SEQUENCE [LARGE SCALE GENOMIC DNA]</scope>
    <source>
        <strain evidence="3">DSM 14523 / JCM 11388 / NBRC 100420 / UNI-1</strain>
    </source>
</reference>
<dbReference type="eggNOG" id="COG4191">
    <property type="taxonomic scope" value="Bacteria"/>
</dbReference>
<keyword evidence="1" id="KW-0175">Coiled coil</keyword>